<organism evidence="1">
    <name type="scientific">marine sediment metagenome</name>
    <dbReference type="NCBI Taxonomy" id="412755"/>
    <lineage>
        <taxon>unclassified sequences</taxon>
        <taxon>metagenomes</taxon>
        <taxon>ecological metagenomes</taxon>
    </lineage>
</organism>
<sequence>NFSNIFGIDRVLTEREALPLLDNAVTSTLIP</sequence>
<gene>
    <name evidence="1" type="ORF">S01H4_67467</name>
</gene>
<reference evidence="1" key="1">
    <citation type="journal article" date="2014" name="Front. Microbiol.">
        <title>High frequency of phylogenetically diverse reductive dehalogenase-homologous genes in deep subseafloor sedimentary metagenomes.</title>
        <authorList>
            <person name="Kawai M."/>
            <person name="Futagami T."/>
            <person name="Toyoda A."/>
            <person name="Takaki Y."/>
            <person name="Nishi S."/>
            <person name="Hori S."/>
            <person name="Arai W."/>
            <person name="Tsubouchi T."/>
            <person name="Morono Y."/>
            <person name="Uchiyama I."/>
            <person name="Ito T."/>
            <person name="Fujiyama A."/>
            <person name="Inagaki F."/>
            <person name="Takami H."/>
        </authorList>
    </citation>
    <scope>NUCLEOTIDE SEQUENCE</scope>
    <source>
        <strain evidence="1">Expedition CK06-06</strain>
    </source>
</reference>
<feature type="non-terminal residue" evidence="1">
    <location>
        <position position="1"/>
    </location>
</feature>
<dbReference type="AlphaFoldDB" id="X1FRI5"/>
<comment type="caution">
    <text evidence="1">The sequence shown here is derived from an EMBL/GenBank/DDBJ whole genome shotgun (WGS) entry which is preliminary data.</text>
</comment>
<dbReference type="EMBL" id="BART01042467">
    <property type="protein sequence ID" value="GAH23373.1"/>
    <property type="molecule type" value="Genomic_DNA"/>
</dbReference>
<proteinExistence type="predicted"/>
<accession>X1FRI5</accession>
<name>X1FRI5_9ZZZZ</name>
<protein>
    <submittedName>
        <fullName evidence="1">Uncharacterized protein</fullName>
    </submittedName>
</protein>
<feature type="non-terminal residue" evidence="1">
    <location>
        <position position="31"/>
    </location>
</feature>
<evidence type="ECO:0000313" key="1">
    <source>
        <dbReference type="EMBL" id="GAH23373.1"/>
    </source>
</evidence>